<dbReference type="InterPro" id="IPR013189">
    <property type="entry name" value="Glyco_hydro_32_C"/>
</dbReference>
<dbReference type="RefSeq" id="WP_075058173.1">
    <property type="nucleotide sequence ID" value="NZ_CP012357.1"/>
</dbReference>
<evidence type="ECO:0000256" key="3">
    <source>
        <dbReference type="ARBA" id="ARBA00022801"/>
    </source>
</evidence>
<dbReference type="PANTHER" id="PTHR43101:SF1">
    <property type="entry name" value="BETA-FRUCTOSIDASE"/>
    <property type="match status" value="1"/>
</dbReference>
<organism evidence="8 9">
    <name type="scientific">Spiroplasma litorale</name>
    <dbReference type="NCBI Taxonomy" id="216942"/>
    <lineage>
        <taxon>Bacteria</taxon>
        <taxon>Bacillati</taxon>
        <taxon>Mycoplasmatota</taxon>
        <taxon>Mollicutes</taxon>
        <taxon>Entomoplasmatales</taxon>
        <taxon>Spiroplasmataceae</taxon>
        <taxon>Spiroplasma</taxon>
    </lineage>
</organism>
<dbReference type="KEGG" id="sll:SLITO_v1c04270"/>
<dbReference type="Pfam" id="PF00251">
    <property type="entry name" value="Glyco_hydro_32N"/>
    <property type="match status" value="1"/>
</dbReference>
<protein>
    <recommendedName>
        <fullName evidence="2">beta-fructofuranosidase</fullName>
        <ecNumber evidence="2">3.2.1.26</ecNumber>
    </recommendedName>
</protein>
<dbReference type="PATRIC" id="fig|216942.3.peg.430"/>
<dbReference type="Proteomes" id="UP000067476">
    <property type="component" value="Chromosome"/>
</dbReference>
<sequence>MNWEKHSIINESNLEYFQELHDKKEKDWYNNQFHLTGFCGSTNDPNGLAYFNGQYYIFMQNCPFSIYHYNKSWALYTTTDFINYTYEGITLTPSNKYDKDGVFSGSAYVNKNGDLGIYYTGNIKFNAVDRTSYTLKAFIDLKNKIVQKELLFECDLTKYTGHFRDPVVFEKNNKLFMINGAQTIEKQGILSLYEFKNNSWVYLKDVELDEGQSENSYMVECPNYFQIKDKEYVFACFEQDAPLVEGSHFVKYREVKIDEKGDFSFLSDLKKIDLGFDFYAPQVFANVKDRVIMLGWLGNSKSNPFPPELTTWSNNLTIPRQLTTKNNQLYQYPIKEIDNLRENEITSSNNVYKYDKGIVEIVSDNINNKDFSIYLKSENKELKISNYNKNFVIDRSNMDYNDIENLPPKIDFNNLEIESLRILVDRSCIEIFVNEGQQAISVKFFIKNHNIVDIENLKASVFQLKPYKYKWNNIIFENKLKEV</sequence>
<dbReference type="Pfam" id="PF08244">
    <property type="entry name" value="Glyco_hydro_32C"/>
    <property type="match status" value="1"/>
</dbReference>
<evidence type="ECO:0000256" key="2">
    <source>
        <dbReference type="ARBA" id="ARBA00012758"/>
    </source>
</evidence>
<evidence type="ECO:0000259" key="7">
    <source>
        <dbReference type="Pfam" id="PF08244"/>
    </source>
</evidence>
<dbReference type="EC" id="3.2.1.26" evidence="2"/>
<comment type="similarity">
    <text evidence="1 5">Belongs to the glycosyl hydrolase 32 family.</text>
</comment>
<keyword evidence="3 5" id="KW-0378">Hydrolase</keyword>
<evidence type="ECO:0000313" key="9">
    <source>
        <dbReference type="Proteomes" id="UP000067476"/>
    </source>
</evidence>
<keyword evidence="4 5" id="KW-0326">Glycosidase</keyword>
<evidence type="ECO:0000256" key="5">
    <source>
        <dbReference type="RuleBase" id="RU362110"/>
    </source>
</evidence>
<dbReference type="CDD" id="cd18623">
    <property type="entry name" value="GH32_ScrB-like"/>
    <property type="match status" value="1"/>
</dbReference>
<dbReference type="InterPro" id="IPR013148">
    <property type="entry name" value="Glyco_hydro_32_N"/>
</dbReference>
<dbReference type="OrthoDB" id="9759709at2"/>
<dbReference type="EMBL" id="CP012357">
    <property type="protein sequence ID" value="AKX34080.1"/>
    <property type="molecule type" value="Genomic_DNA"/>
</dbReference>
<dbReference type="GO" id="GO:0005975">
    <property type="term" value="P:carbohydrate metabolic process"/>
    <property type="evidence" value="ECO:0007669"/>
    <property type="project" value="InterPro"/>
</dbReference>
<proteinExistence type="inferred from homology"/>
<dbReference type="PANTHER" id="PTHR43101">
    <property type="entry name" value="BETA-FRUCTOSIDASE"/>
    <property type="match status" value="1"/>
</dbReference>
<dbReference type="InterPro" id="IPR023296">
    <property type="entry name" value="Glyco_hydro_beta-prop_sf"/>
</dbReference>
<dbReference type="InterPro" id="IPR001362">
    <property type="entry name" value="Glyco_hydro_32"/>
</dbReference>
<dbReference type="GO" id="GO:0004564">
    <property type="term" value="F:beta-fructofuranosidase activity"/>
    <property type="evidence" value="ECO:0007669"/>
    <property type="project" value="UniProtKB-EC"/>
</dbReference>
<dbReference type="SUPFAM" id="SSF75005">
    <property type="entry name" value="Arabinanase/levansucrase/invertase"/>
    <property type="match status" value="1"/>
</dbReference>
<evidence type="ECO:0000313" key="8">
    <source>
        <dbReference type="EMBL" id="AKX34080.1"/>
    </source>
</evidence>
<dbReference type="Gene3D" id="2.115.10.20">
    <property type="entry name" value="Glycosyl hydrolase domain, family 43"/>
    <property type="match status" value="1"/>
</dbReference>
<dbReference type="SMART" id="SM00640">
    <property type="entry name" value="Glyco_32"/>
    <property type="match status" value="1"/>
</dbReference>
<reference evidence="8 9" key="1">
    <citation type="journal article" date="2015" name="Genome Announc.">
        <title>Complete Genome Sequence of Spiroplasma litorale TN-1T (DSM 21781), a Bacterium Isolated from a Green-Eyed Horsefly (Tabanus nigrovittatus).</title>
        <authorList>
            <person name="Lo W.S."/>
            <person name="Lai Y.C."/>
            <person name="Lien Y.W."/>
            <person name="Wang T.H."/>
            <person name="Kuo C.H."/>
        </authorList>
    </citation>
    <scope>NUCLEOTIDE SEQUENCE [LARGE SCALE GENOMIC DNA]</scope>
    <source>
        <strain evidence="8 9">TN-1</strain>
    </source>
</reference>
<evidence type="ECO:0000256" key="1">
    <source>
        <dbReference type="ARBA" id="ARBA00009902"/>
    </source>
</evidence>
<dbReference type="Gene3D" id="2.60.120.560">
    <property type="entry name" value="Exo-inulinase, domain 1"/>
    <property type="match status" value="1"/>
</dbReference>
<feature type="domain" description="Glycosyl hydrolase family 32 N-terminal" evidence="6">
    <location>
        <begin position="34"/>
        <end position="333"/>
    </location>
</feature>
<dbReference type="SUPFAM" id="SSF49899">
    <property type="entry name" value="Concanavalin A-like lectins/glucanases"/>
    <property type="match status" value="1"/>
</dbReference>
<dbReference type="InterPro" id="IPR013320">
    <property type="entry name" value="ConA-like_dom_sf"/>
</dbReference>
<evidence type="ECO:0000259" key="6">
    <source>
        <dbReference type="Pfam" id="PF00251"/>
    </source>
</evidence>
<name>A0A0K1W180_9MOLU</name>
<accession>A0A0K1W180</accession>
<gene>
    <name evidence="8" type="primary">scrB</name>
    <name evidence="8" type="ORF">SLITO_v1c04270</name>
</gene>
<keyword evidence="9" id="KW-1185">Reference proteome</keyword>
<dbReference type="InterPro" id="IPR051214">
    <property type="entry name" value="GH32_Enzymes"/>
</dbReference>
<dbReference type="AlphaFoldDB" id="A0A0K1W180"/>
<evidence type="ECO:0000256" key="4">
    <source>
        <dbReference type="ARBA" id="ARBA00023295"/>
    </source>
</evidence>
<feature type="domain" description="Glycosyl hydrolase family 32 C-terminal" evidence="7">
    <location>
        <begin position="369"/>
        <end position="445"/>
    </location>
</feature>
<dbReference type="STRING" id="216942.SLITO_v1c04270"/>